<name>A0AAD9CSE4_PAPLA</name>
<evidence type="ECO:0008006" key="6">
    <source>
        <dbReference type="Google" id="ProtNLM"/>
    </source>
</evidence>
<evidence type="ECO:0000313" key="5">
    <source>
        <dbReference type="Proteomes" id="UP001182556"/>
    </source>
</evidence>
<evidence type="ECO:0000259" key="3">
    <source>
        <dbReference type="Pfam" id="PF10374"/>
    </source>
</evidence>
<dbReference type="InterPro" id="IPR018834">
    <property type="entry name" value="DNA/RNA-bd_Est1-type"/>
</dbReference>
<proteinExistence type="predicted"/>
<feature type="domain" description="DNA/RNA-binding" evidence="2">
    <location>
        <begin position="254"/>
        <end position="553"/>
    </location>
</feature>
<feature type="compositionally biased region" description="Gly residues" evidence="1">
    <location>
        <begin position="812"/>
        <end position="825"/>
    </location>
</feature>
<protein>
    <recommendedName>
        <fullName evidence="6">Protein SMG7</fullName>
    </recommendedName>
</protein>
<feature type="region of interest" description="Disordered" evidence="1">
    <location>
        <begin position="777"/>
        <end position="847"/>
    </location>
</feature>
<evidence type="ECO:0000259" key="2">
    <source>
        <dbReference type="Pfam" id="PF10373"/>
    </source>
</evidence>
<feature type="region of interest" description="Disordered" evidence="1">
    <location>
        <begin position="709"/>
        <end position="747"/>
    </location>
</feature>
<dbReference type="EMBL" id="JAODAN010000011">
    <property type="protein sequence ID" value="KAK1921302.1"/>
    <property type="molecule type" value="Genomic_DNA"/>
</dbReference>
<dbReference type="Pfam" id="PF10374">
    <property type="entry name" value="EST1"/>
    <property type="match status" value="1"/>
</dbReference>
<accession>A0AAD9CSE4</accession>
<feature type="compositionally biased region" description="Polar residues" evidence="1">
    <location>
        <begin position="797"/>
        <end position="807"/>
    </location>
</feature>
<evidence type="ECO:0000313" key="4">
    <source>
        <dbReference type="EMBL" id="KAK1921302.1"/>
    </source>
</evidence>
<gene>
    <name evidence="4" type="ORF">DB88DRAFT_500296</name>
</gene>
<dbReference type="PANTHER" id="PTHR15696">
    <property type="entry name" value="SMG-7 SUPPRESSOR WITH MORPHOLOGICAL EFFECT ON GENITALIA PROTEIN 7"/>
    <property type="match status" value="1"/>
</dbReference>
<sequence>MQQPQSSRGVRSDRMRELRRAASSQNDTRPIDHIRPAADIDHDAKAASEKLKAALKAGPPWSRDVETHRQKCRDLFLTLLFGHPLSTHAQSLEPLWHHTTYSLISTYRALTANLEAQLPPSNGGRKKQGSVHAELKKVLTRFRQLLGSEDTFYRSLISRLVGFYQLQPLTREYLSAVTIGVPDEVPNGGPEEGLAPRMSFDERKEKLGLVYKALICLGDLERYKEQYDDKTRREVRDGKGGPQTKIQDRFGKAWTYYEVARSLVPDDGSAFNQLAVISTYLGDEFLCVYYYFRALSVKNAFKNIQEILDKFLRKVFERWIGKMQRRRRDDGQSGREEEERPEVEEDVLLLVAILYRRSGLSSFAKLEAQFLILLQARLAARQLSSEVVVKMTAILIGNHWATRQAASLAPPNEDSNLIARRHEAETVSLRLLLGVYDQILAVSAGEVEEALRSRAEGSAVALDDAEPQLHVHISAVLRRLLPSLRILSKWLKLHLEYISRVQRSNSLNAQIAHFWESYLRLAIALATLFPIDQLPSLAQPLEEDIDMKGYIPVAWGMVKGSGEGEQHDFHPNEEQLMRIADLQVDAKLLAQTASGASALGQQSQAHHLPLPAFNMYNAGREGQDDLASVSTETEDDPVNLAMRATLGESSVDGGSVKDDAEEIIVWNRRPAGTEPAAAFPSPRSSVPAAPALNTPTAQDLLRNLMIDPGAYQEPVPSPAPAQYNAVRQHPPAPHPSGQTSPAMLFGGDVTGSSIWAMTREESGRGTQRMPSNAANLASIWGAPGSTPPPAHGLPGQSVWQNNNQNGRPGSEGHVGSGSPFGGGGAPNAVGSAGTWAGQQWHGGHQLR</sequence>
<dbReference type="Proteomes" id="UP001182556">
    <property type="component" value="Unassembled WGS sequence"/>
</dbReference>
<dbReference type="Pfam" id="PF10373">
    <property type="entry name" value="EST1_DNA_bind"/>
    <property type="match status" value="1"/>
</dbReference>
<feature type="domain" description="Telomerase activating protein Est1-like N-terminal" evidence="3">
    <location>
        <begin position="92"/>
        <end position="228"/>
    </location>
</feature>
<comment type="caution">
    <text evidence="4">The sequence shown here is derived from an EMBL/GenBank/DDBJ whole genome shotgun (WGS) entry which is preliminary data.</text>
</comment>
<dbReference type="InterPro" id="IPR011990">
    <property type="entry name" value="TPR-like_helical_dom_sf"/>
</dbReference>
<keyword evidence="5" id="KW-1185">Reference proteome</keyword>
<reference evidence="4" key="1">
    <citation type="submission" date="2023-02" db="EMBL/GenBank/DDBJ databases">
        <title>Identification and recombinant expression of a fungal hydrolase from Papiliotrema laurentii that hydrolyzes apple cutin and clears colloidal polyester polyurethane.</title>
        <authorList>
            <consortium name="DOE Joint Genome Institute"/>
            <person name="Roman V.A."/>
            <person name="Bojanowski C."/>
            <person name="Crable B.R."/>
            <person name="Wagner D.N."/>
            <person name="Hung C.S."/>
            <person name="Nadeau L.J."/>
            <person name="Schratz L."/>
            <person name="Haridas S."/>
            <person name="Pangilinan J."/>
            <person name="Lipzen A."/>
            <person name="Na H."/>
            <person name="Yan M."/>
            <person name="Ng V."/>
            <person name="Grigoriev I.V."/>
            <person name="Spatafora J.W."/>
            <person name="Barlow D."/>
            <person name="Biffinger J."/>
            <person name="Kelley-Loughnane N."/>
            <person name="Varaljay V.A."/>
            <person name="Crookes-Goodson W.J."/>
        </authorList>
    </citation>
    <scope>NUCLEOTIDE SEQUENCE</scope>
    <source>
        <strain evidence="4">5307AH</strain>
    </source>
</reference>
<dbReference type="AlphaFoldDB" id="A0AAD9CSE4"/>
<organism evidence="4 5">
    <name type="scientific">Papiliotrema laurentii</name>
    <name type="common">Cryptococcus laurentii</name>
    <dbReference type="NCBI Taxonomy" id="5418"/>
    <lineage>
        <taxon>Eukaryota</taxon>
        <taxon>Fungi</taxon>
        <taxon>Dikarya</taxon>
        <taxon>Basidiomycota</taxon>
        <taxon>Agaricomycotina</taxon>
        <taxon>Tremellomycetes</taxon>
        <taxon>Tremellales</taxon>
        <taxon>Rhynchogastremaceae</taxon>
        <taxon>Papiliotrema</taxon>
    </lineage>
</organism>
<dbReference type="PANTHER" id="PTHR15696:SF36">
    <property type="entry name" value="NONSENSE-MEDIATED MRNA DECAY FACTOR"/>
    <property type="match status" value="1"/>
</dbReference>
<dbReference type="InterPro" id="IPR045153">
    <property type="entry name" value="Est1/Ebs1-like"/>
</dbReference>
<dbReference type="Gene3D" id="1.25.40.10">
    <property type="entry name" value="Tetratricopeptide repeat domain"/>
    <property type="match status" value="1"/>
</dbReference>
<feature type="compositionally biased region" description="Basic and acidic residues" evidence="1">
    <location>
        <begin position="10"/>
        <end position="20"/>
    </location>
</feature>
<dbReference type="InterPro" id="IPR019458">
    <property type="entry name" value="Est1-like_N"/>
</dbReference>
<dbReference type="SUPFAM" id="SSF48452">
    <property type="entry name" value="TPR-like"/>
    <property type="match status" value="1"/>
</dbReference>
<feature type="region of interest" description="Disordered" evidence="1">
    <location>
        <begin position="1"/>
        <end position="36"/>
    </location>
</feature>
<evidence type="ECO:0000256" key="1">
    <source>
        <dbReference type="SAM" id="MobiDB-lite"/>
    </source>
</evidence>